<reference evidence="1" key="1">
    <citation type="submission" date="2021-03" db="EMBL/GenBank/DDBJ databases">
        <title>Draft genome sequence of rust myrtle Austropuccinia psidii MF-1, a brazilian biotype.</title>
        <authorList>
            <person name="Quecine M.C."/>
            <person name="Pachon D.M.R."/>
            <person name="Bonatelli M.L."/>
            <person name="Correr F.H."/>
            <person name="Franceschini L.M."/>
            <person name="Leite T.F."/>
            <person name="Margarido G.R.A."/>
            <person name="Almeida C.A."/>
            <person name="Ferrarezi J.A."/>
            <person name="Labate C.A."/>
        </authorList>
    </citation>
    <scope>NUCLEOTIDE SEQUENCE</scope>
    <source>
        <strain evidence="1">MF-1</strain>
    </source>
</reference>
<dbReference type="InterPro" id="IPR021109">
    <property type="entry name" value="Peptidase_aspartic_dom_sf"/>
</dbReference>
<dbReference type="Proteomes" id="UP000765509">
    <property type="component" value="Unassembled WGS sequence"/>
</dbReference>
<dbReference type="SUPFAM" id="SSF50630">
    <property type="entry name" value="Acid proteases"/>
    <property type="match status" value="1"/>
</dbReference>
<evidence type="ECO:0000313" key="2">
    <source>
        <dbReference type="Proteomes" id="UP000765509"/>
    </source>
</evidence>
<dbReference type="AlphaFoldDB" id="A0A9Q3C623"/>
<organism evidence="1 2">
    <name type="scientific">Austropuccinia psidii MF-1</name>
    <dbReference type="NCBI Taxonomy" id="1389203"/>
    <lineage>
        <taxon>Eukaryota</taxon>
        <taxon>Fungi</taxon>
        <taxon>Dikarya</taxon>
        <taxon>Basidiomycota</taxon>
        <taxon>Pucciniomycotina</taxon>
        <taxon>Pucciniomycetes</taxon>
        <taxon>Pucciniales</taxon>
        <taxon>Sphaerophragmiaceae</taxon>
        <taxon>Austropuccinia</taxon>
    </lineage>
</organism>
<evidence type="ECO:0000313" key="1">
    <source>
        <dbReference type="EMBL" id="MBW0476916.1"/>
    </source>
</evidence>
<gene>
    <name evidence="1" type="ORF">O181_016631</name>
</gene>
<proteinExistence type="predicted"/>
<accession>A0A9Q3C623</accession>
<dbReference type="Gene3D" id="2.40.70.10">
    <property type="entry name" value="Acid Proteases"/>
    <property type="match status" value="1"/>
</dbReference>
<protein>
    <submittedName>
        <fullName evidence="1">Uncharacterized protein</fullName>
    </submittedName>
</protein>
<dbReference type="EMBL" id="AVOT02004635">
    <property type="protein sequence ID" value="MBW0476916.1"/>
    <property type="molecule type" value="Genomic_DNA"/>
</dbReference>
<keyword evidence="2" id="KW-1185">Reference proteome</keyword>
<comment type="caution">
    <text evidence="1">The sequence shown here is derived from an EMBL/GenBank/DDBJ whole genome shotgun (WGS) entry which is preliminary data.</text>
</comment>
<name>A0A9Q3C623_9BASI</name>
<dbReference type="OrthoDB" id="2517660at2759"/>
<sequence>MIPTFYREDKKPVLKCHKCVSTSHLANNCIKKTKINEVQVIEDVWCAEEKEKSDQDSAVFEYTQVEEYSIENITALFEVTKVHTHLTKYSKYFYNLINIKDARMCKTKPARGKEYIFAASFITSVLINGVEYKVNLDTGAFCTCIGKEYLQINLPEWKRYLLPIEGVKFSSVSTNMYPLGILDAILIFPHPAGSVEMKTEIVVMENCKSQHIILGNDYLNVYGVDINKHKERYFKIEENIRQKFAFSNMPKQISIVSSNGDTHKEEFVNSQMIKAHINPSLSPKMRQGLVDMFYTYKNEFASDNEPLGAIKEHEVDITLNVDRKYPQVLRRPASPASPRAREALEKHIQELIQLGVLRKT</sequence>